<comment type="caution">
    <text evidence="3">The sequence shown here is derived from an EMBL/GenBank/DDBJ whole genome shotgun (WGS) entry which is preliminary data.</text>
</comment>
<keyword evidence="2" id="KW-1133">Transmembrane helix</keyword>
<evidence type="ECO:0000313" key="3">
    <source>
        <dbReference type="EMBL" id="GER94662.1"/>
    </source>
</evidence>
<feature type="region of interest" description="Disordered" evidence="1">
    <location>
        <begin position="289"/>
        <end position="317"/>
    </location>
</feature>
<keyword evidence="2" id="KW-0812">Transmembrane</keyword>
<organism evidence="3">
    <name type="scientific">hot springs metagenome</name>
    <dbReference type="NCBI Taxonomy" id="433727"/>
    <lineage>
        <taxon>unclassified sequences</taxon>
        <taxon>metagenomes</taxon>
        <taxon>ecological metagenomes</taxon>
    </lineage>
</organism>
<name>A0A5J4L5W4_9ZZZZ</name>
<feature type="transmembrane region" description="Helical" evidence="2">
    <location>
        <begin position="59"/>
        <end position="81"/>
    </location>
</feature>
<evidence type="ECO:0000256" key="2">
    <source>
        <dbReference type="SAM" id="Phobius"/>
    </source>
</evidence>
<accession>A0A5J4L5W4</accession>
<reference evidence="3" key="1">
    <citation type="submission" date="2019-10" db="EMBL/GenBank/DDBJ databases">
        <title>Metagenomic sequencing of thiosulfate-disproportionating enrichment culture.</title>
        <authorList>
            <person name="Umezawa K."/>
            <person name="Kojima H."/>
            <person name="Fukui M."/>
        </authorList>
    </citation>
    <scope>NUCLEOTIDE SEQUENCE</scope>
    <source>
        <strain evidence="3">45J</strain>
    </source>
</reference>
<gene>
    <name evidence="3" type="ORF">A45J_2426</name>
</gene>
<keyword evidence="2" id="KW-0472">Membrane</keyword>
<dbReference type="EMBL" id="BLAB01000001">
    <property type="protein sequence ID" value="GER94662.1"/>
    <property type="molecule type" value="Genomic_DNA"/>
</dbReference>
<evidence type="ECO:0000256" key="1">
    <source>
        <dbReference type="SAM" id="MobiDB-lite"/>
    </source>
</evidence>
<sequence length="410" mass="45066">MRRTKIFIAFTVFFTVYFFAWQPVYAYRVPSTFNQFMTMTQSGASKIASASSIVGRGLFLGRLLMGFTVAGGLLSIALTVWDGINRLRDDVKANVNMPVGPTVNHIPSSDSQFSWGYYTNTYFWREQVSTCTGVREKSAYVPSTFVPSGSYYIVGQSVRTITLPRGMTCDNNGDGVVELLDYYSVEEFTYYGVKPNNISGSYSEQSLGTVVDTATASNTQIAYATLTQAIDKLDEFSNRVGSMSLPPEFQIQISPDSTRQLLQDAKNVMDSGVSVQKDIDYIVVDNEKASPVPEGQGPGEGGSSVPTPPVTDVPSVTDGTCQEYVRRRTFSQVWSEISTQADNVGLLQLLNKLVINPVGGSAPDTISFSVSPFGSVNFDLNTYHYRDIILAFRFFVLAGAFIAAYYIIFT</sequence>
<proteinExistence type="predicted"/>
<protein>
    <submittedName>
        <fullName evidence="3">Uncharacterized protein</fullName>
    </submittedName>
</protein>
<dbReference type="AlphaFoldDB" id="A0A5J4L5W4"/>
<feature type="transmembrane region" description="Helical" evidence="2">
    <location>
        <begin position="388"/>
        <end position="408"/>
    </location>
</feature>